<dbReference type="RefSeq" id="XP_040688852.1">
    <property type="nucleotide sequence ID" value="XM_040835303.1"/>
</dbReference>
<dbReference type="AlphaFoldDB" id="A0A1L9RJQ6"/>
<gene>
    <name evidence="1" type="ORF">ASPWEDRAFT_40360</name>
</gene>
<protein>
    <submittedName>
        <fullName evidence="1">Uncharacterized protein</fullName>
    </submittedName>
</protein>
<sequence>MPIYYEIDHVPDILDGIPPGTNEYHYGGIDHYKQILNLKSNRPDKGTDFIIFFDVNEDVFTNKIQTLEEKPPISAYDPIKSILLLKMTTQVHEQAAQGITAMIQEEILEMGLSDNMCFIGSAQVQTQSRQKKADQEYVPVELPKGRTRKWPSAVVETGYSESKSKLQTDAQWWLAESNGEVRTALTISVHQKKEEIVLQKWEMMERPTRENPDRHAPVMMQQVVMSRRPGEGAIHISNAPLRIAFESLFLRPAGESERDILFTEKSLKSLATKVWVVQQL</sequence>
<dbReference type="GeneID" id="63751151"/>
<organism evidence="1 2">
    <name type="scientific">Aspergillus wentii DTO 134E9</name>
    <dbReference type="NCBI Taxonomy" id="1073089"/>
    <lineage>
        <taxon>Eukaryota</taxon>
        <taxon>Fungi</taxon>
        <taxon>Dikarya</taxon>
        <taxon>Ascomycota</taxon>
        <taxon>Pezizomycotina</taxon>
        <taxon>Eurotiomycetes</taxon>
        <taxon>Eurotiomycetidae</taxon>
        <taxon>Eurotiales</taxon>
        <taxon>Aspergillaceae</taxon>
        <taxon>Aspergillus</taxon>
        <taxon>Aspergillus subgen. Cremei</taxon>
    </lineage>
</organism>
<keyword evidence="2" id="KW-1185">Reference proteome</keyword>
<dbReference type="OrthoDB" id="76567at2759"/>
<dbReference type="VEuPathDB" id="FungiDB:ASPWEDRAFT_40360"/>
<dbReference type="EMBL" id="KV878212">
    <property type="protein sequence ID" value="OJJ35176.1"/>
    <property type="molecule type" value="Genomic_DNA"/>
</dbReference>
<proteinExistence type="predicted"/>
<reference evidence="2" key="1">
    <citation type="journal article" date="2017" name="Genome Biol.">
        <title>Comparative genomics reveals high biological diversity and specific adaptations in the industrially and medically important fungal genus Aspergillus.</title>
        <authorList>
            <person name="de Vries R.P."/>
            <person name="Riley R."/>
            <person name="Wiebenga A."/>
            <person name="Aguilar-Osorio G."/>
            <person name="Amillis S."/>
            <person name="Uchima C.A."/>
            <person name="Anderluh G."/>
            <person name="Asadollahi M."/>
            <person name="Askin M."/>
            <person name="Barry K."/>
            <person name="Battaglia E."/>
            <person name="Bayram O."/>
            <person name="Benocci T."/>
            <person name="Braus-Stromeyer S.A."/>
            <person name="Caldana C."/>
            <person name="Canovas D."/>
            <person name="Cerqueira G.C."/>
            <person name="Chen F."/>
            <person name="Chen W."/>
            <person name="Choi C."/>
            <person name="Clum A."/>
            <person name="Dos Santos R.A."/>
            <person name="Damasio A.R."/>
            <person name="Diallinas G."/>
            <person name="Emri T."/>
            <person name="Fekete E."/>
            <person name="Flipphi M."/>
            <person name="Freyberg S."/>
            <person name="Gallo A."/>
            <person name="Gournas C."/>
            <person name="Habgood R."/>
            <person name="Hainaut M."/>
            <person name="Harispe M.L."/>
            <person name="Henrissat B."/>
            <person name="Hilden K.S."/>
            <person name="Hope R."/>
            <person name="Hossain A."/>
            <person name="Karabika E."/>
            <person name="Karaffa L."/>
            <person name="Karanyi Z."/>
            <person name="Krasevec N."/>
            <person name="Kuo A."/>
            <person name="Kusch H."/>
            <person name="LaButti K."/>
            <person name="Lagendijk E.L."/>
            <person name="Lapidus A."/>
            <person name="Levasseur A."/>
            <person name="Lindquist E."/>
            <person name="Lipzen A."/>
            <person name="Logrieco A.F."/>
            <person name="MacCabe A."/>
            <person name="Maekelae M.R."/>
            <person name="Malavazi I."/>
            <person name="Melin P."/>
            <person name="Meyer V."/>
            <person name="Mielnichuk N."/>
            <person name="Miskei M."/>
            <person name="Molnar A.P."/>
            <person name="Mule G."/>
            <person name="Ngan C.Y."/>
            <person name="Orejas M."/>
            <person name="Orosz E."/>
            <person name="Ouedraogo J.P."/>
            <person name="Overkamp K.M."/>
            <person name="Park H.-S."/>
            <person name="Perrone G."/>
            <person name="Piumi F."/>
            <person name="Punt P.J."/>
            <person name="Ram A.F."/>
            <person name="Ramon A."/>
            <person name="Rauscher S."/>
            <person name="Record E."/>
            <person name="Riano-Pachon D.M."/>
            <person name="Robert V."/>
            <person name="Roehrig J."/>
            <person name="Ruller R."/>
            <person name="Salamov A."/>
            <person name="Salih N.S."/>
            <person name="Samson R.A."/>
            <person name="Sandor E."/>
            <person name="Sanguinetti M."/>
            <person name="Schuetze T."/>
            <person name="Sepcic K."/>
            <person name="Shelest E."/>
            <person name="Sherlock G."/>
            <person name="Sophianopoulou V."/>
            <person name="Squina F.M."/>
            <person name="Sun H."/>
            <person name="Susca A."/>
            <person name="Todd R.B."/>
            <person name="Tsang A."/>
            <person name="Unkles S.E."/>
            <person name="van de Wiele N."/>
            <person name="van Rossen-Uffink D."/>
            <person name="Oliveira J.V."/>
            <person name="Vesth T.C."/>
            <person name="Visser J."/>
            <person name="Yu J.-H."/>
            <person name="Zhou M."/>
            <person name="Andersen M.R."/>
            <person name="Archer D.B."/>
            <person name="Baker S.E."/>
            <person name="Benoit I."/>
            <person name="Brakhage A.A."/>
            <person name="Braus G.H."/>
            <person name="Fischer R."/>
            <person name="Frisvad J.C."/>
            <person name="Goldman G.H."/>
            <person name="Houbraken J."/>
            <person name="Oakley B."/>
            <person name="Pocsi I."/>
            <person name="Scazzocchio C."/>
            <person name="Seiboth B."/>
            <person name="vanKuyk P.A."/>
            <person name="Wortman J."/>
            <person name="Dyer P.S."/>
            <person name="Grigoriev I.V."/>
        </authorList>
    </citation>
    <scope>NUCLEOTIDE SEQUENCE [LARGE SCALE GENOMIC DNA]</scope>
    <source>
        <strain evidence="2">DTO 134E9</strain>
    </source>
</reference>
<name>A0A1L9RJQ6_ASPWE</name>
<evidence type="ECO:0000313" key="2">
    <source>
        <dbReference type="Proteomes" id="UP000184383"/>
    </source>
</evidence>
<evidence type="ECO:0000313" key="1">
    <source>
        <dbReference type="EMBL" id="OJJ35176.1"/>
    </source>
</evidence>
<accession>A0A1L9RJQ6</accession>
<dbReference type="Proteomes" id="UP000184383">
    <property type="component" value="Unassembled WGS sequence"/>
</dbReference>